<dbReference type="Pfam" id="PF00583">
    <property type="entry name" value="Acetyltransf_1"/>
    <property type="match status" value="1"/>
</dbReference>
<dbReference type="EMBL" id="JBHRWO010000021">
    <property type="protein sequence ID" value="MFC3495844.1"/>
    <property type="molecule type" value="Genomic_DNA"/>
</dbReference>
<dbReference type="PANTHER" id="PTHR13947">
    <property type="entry name" value="GNAT FAMILY N-ACETYLTRANSFERASE"/>
    <property type="match status" value="1"/>
</dbReference>
<dbReference type="InterPro" id="IPR041496">
    <property type="entry name" value="YitH/HolE_GNAT"/>
</dbReference>
<dbReference type="RefSeq" id="WP_387980713.1">
    <property type="nucleotide sequence ID" value="NZ_JBHRWO010000021.1"/>
</dbReference>
<keyword evidence="4" id="KW-1185">Reference proteome</keyword>
<dbReference type="InterPro" id="IPR000182">
    <property type="entry name" value="GNAT_dom"/>
</dbReference>
<feature type="domain" description="N-acetyltransferase" evidence="2">
    <location>
        <begin position="27"/>
        <end position="176"/>
    </location>
</feature>
<name>A0ABV7Q8P6_9ACTN</name>
<comment type="caution">
    <text evidence="3">The sequence shown here is derived from an EMBL/GenBank/DDBJ whole genome shotgun (WGS) entry which is preliminary data.</text>
</comment>
<dbReference type="PROSITE" id="PS51186">
    <property type="entry name" value="GNAT"/>
    <property type="match status" value="1"/>
</dbReference>
<sequence length="352" mass="38821">MSVHVPSAGLAEREFELREYLPSEASDDFKQLLLKELPRFYDEVDESFPDSILSNAGSGRDPFGYFTTGKQIFASYIDGQCAGFTVVTMKRGGSAKIGPTAVFPEFRRRGVATRLRDAVEAKLFQEYGVRKIYMTVSTLNGPALMFNLKRGFQTEGVLREQYREGGDEIVLGALNPRHTARSRYAADALTPSFTAGGSDQAALWHDPSLDELEAFLAPRMEPYFDGIERGFYESIIAACQESRQRYDQKGKRLVVSRADGELTAAAVYVPKRGGSVKLSPCIADSEAAARTLIDTCVSLARSEGRRKIYVHLPDAMLEFASLLGSMGFAVEAQMREAYKPGMNMLVLGQVLA</sequence>
<keyword evidence="3" id="KW-0012">Acyltransferase</keyword>
<organism evidence="3 4">
    <name type="scientific">Glycomyces rhizosphaerae</name>
    <dbReference type="NCBI Taxonomy" id="2054422"/>
    <lineage>
        <taxon>Bacteria</taxon>
        <taxon>Bacillati</taxon>
        <taxon>Actinomycetota</taxon>
        <taxon>Actinomycetes</taxon>
        <taxon>Glycomycetales</taxon>
        <taxon>Glycomycetaceae</taxon>
        <taxon>Glycomyces</taxon>
    </lineage>
</organism>
<reference evidence="4" key="1">
    <citation type="journal article" date="2019" name="Int. J. Syst. Evol. Microbiol.">
        <title>The Global Catalogue of Microorganisms (GCM) 10K type strain sequencing project: providing services to taxonomists for standard genome sequencing and annotation.</title>
        <authorList>
            <consortium name="The Broad Institute Genomics Platform"/>
            <consortium name="The Broad Institute Genome Sequencing Center for Infectious Disease"/>
            <person name="Wu L."/>
            <person name="Ma J."/>
        </authorList>
    </citation>
    <scope>NUCLEOTIDE SEQUENCE [LARGE SCALE GENOMIC DNA]</scope>
    <source>
        <strain evidence="4">CGMCC 4.7396</strain>
    </source>
</reference>
<dbReference type="Gene3D" id="3.40.630.30">
    <property type="match status" value="1"/>
</dbReference>
<dbReference type="PANTHER" id="PTHR13947:SF37">
    <property type="entry name" value="LD18367P"/>
    <property type="match status" value="1"/>
</dbReference>
<protein>
    <submittedName>
        <fullName evidence="3">GNAT family N-acetyltransferase</fullName>
        <ecNumber evidence="3">2.3.-.-</ecNumber>
    </submittedName>
</protein>
<evidence type="ECO:0000259" key="2">
    <source>
        <dbReference type="PROSITE" id="PS51186"/>
    </source>
</evidence>
<dbReference type="InterPro" id="IPR016181">
    <property type="entry name" value="Acyl_CoA_acyltransferase"/>
</dbReference>
<dbReference type="CDD" id="cd04301">
    <property type="entry name" value="NAT_SF"/>
    <property type="match status" value="1"/>
</dbReference>
<gene>
    <name evidence="3" type="ORF">ACFO8M_25470</name>
</gene>
<dbReference type="Pfam" id="PF18014">
    <property type="entry name" value="Acetyltransf_18"/>
    <property type="match status" value="1"/>
</dbReference>
<evidence type="ECO:0000313" key="3">
    <source>
        <dbReference type="EMBL" id="MFC3495844.1"/>
    </source>
</evidence>
<dbReference type="GO" id="GO:0016746">
    <property type="term" value="F:acyltransferase activity"/>
    <property type="evidence" value="ECO:0007669"/>
    <property type="project" value="UniProtKB-KW"/>
</dbReference>
<dbReference type="SUPFAM" id="SSF55729">
    <property type="entry name" value="Acyl-CoA N-acyltransferases (Nat)"/>
    <property type="match status" value="2"/>
</dbReference>
<evidence type="ECO:0000256" key="1">
    <source>
        <dbReference type="ARBA" id="ARBA00022679"/>
    </source>
</evidence>
<dbReference type="Proteomes" id="UP001595712">
    <property type="component" value="Unassembled WGS sequence"/>
</dbReference>
<accession>A0ABV7Q8P6</accession>
<evidence type="ECO:0000313" key="4">
    <source>
        <dbReference type="Proteomes" id="UP001595712"/>
    </source>
</evidence>
<dbReference type="EC" id="2.3.-.-" evidence="3"/>
<dbReference type="InterPro" id="IPR050769">
    <property type="entry name" value="NAT_camello-type"/>
</dbReference>
<proteinExistence type="predicted"/>
<keyword evidence="1 3" id="KW-0808">Transferase</keyword>